<organism evidence="3 4">
    <name type="scientific">Actinomadura parmotrematis</name>
    <dbReference type="NCBI Taxonomy" id="2864039"/>
    <lineage>
        <taxon>Bacteria</taxon>
        <taxon>Bacillati</taxon>
        <taxon>Actinomycetota</taxon>
        <taxon>Actinomycetes</taxon>
        <taxon>Streptosporangiales</taxon>
        <taxon>Thermomonosporaceae</taxon>
        <taxon>Actinomadura</taxon>
    </lineage>
</organism>
<feature type="domain" description="Beta-lactamase-related" evidence="2">
    <location>
        <begin position="34"/>
        <end position="351"/>
    </location>
</feature>
<keyword evidence="1" id="KW-0732">Signal</keyword>
<dbReference type="InterPro" id="IPR001466">
    <property type="entry name" value="Beta-lactam-related"/>
</dbReference>
<dbReference type="InterPro" id="IPR050491">
    <property type="entry name" value="AmpC-like"/>
</dbReference>
<dbReference type="Gene3D" id="3.40.710.10">
    <property type="entry name" value="DD-peptidase/beta-lactamase superfamily"/>
    <property type="match status" value="1"/>
</dbReference>
<gene>
    <name evidence="3" type="ORF">K1Y72_05790</name>
</gene>
<name>A0ABS7FNH6_9ACTN</name>
<keyword evidence="4" id="KW-1185">Reference proteome</keyword>
<dbReference type="EMBL" id="JAIBOA010000003">
    <property type="protein sequence ID" value="MBW8481871.1"/>
    <property type="molecule type" value="Genomic_DNA"/>
</dbReference>
<dbReference type="Pfam" id="PF00144">
    <property type="entry name" value="Beta-lactamase"/>
    <property type="match status" value="1"/>
</dbReference>
<evidence type="ECO:0000313" key="4">
    <source>
        <dbReference type="Proteomes" id="UP000774570"/>
    </source>
</evidence>
<feature type="signal peptide" evidence="1">
    <location>
        <begin position="1"/>
        <end position="25"/>
    </location>
</feature>
<protein>
    <submittedName>
        <fullName evidence="3">Beta-lactamase family protein</fullName>
    </submittedName>
</protein>
<evidence type="ECO:0000313" key="3">
    <source>
        <dbReference type="EMBL" id="MBW8481871.1"/>
    </source>
</evidence>
<reference evidence="3 4" key="1">
    <citation type="submission" date="2021-07" db="EMBL/GenBank/DDBJ databases">
        <title>Actinomadura sp. PM05-2 isolated from lichen.</title>
        <authorList>
            <person name="Somphong A."/>
            <person name="Phongsopitanun W."/>
            <person name="Tanasupawat S."/>
            <person name="Peongsungnone V."/>
        </authorList>
    </citation>
    <scope>NUCLEOTIDE SEQUENCE [LARGE SCALE GENOMIC DNA]</scope>
    <source>
        <strain evidence="3 4">PM05-2</strain>
    </source>
</reference>
<dbReference type="PANTHER" id="PTHR46825:SF7">
    <property type="entry name" value="D-ALANYL-D-ALANINE CARBOXYPEPTIDASE"/>
    <property type="match status" value="1"/>
</dbReference>
<dbReference type="SUPFAM" id="SSF56601">
    <property type="entry name" value="beta-lactamase/transpeptidase-like"/>
    <property type="match status" value="1"/>
</dbReference>
<sequence>MIRTLLALSTAAAAAVGLAAAPAQAAPAPALRERAQRLVADGAPGVIVMSRRGARTRYAAAGYADTATGRPMSGGLQFRIASVTKTFTATVVLQLAAEHRLRLDDTVDRWLPGLVPGAPITVRQLLQHTSGLPEYALDPRIQSDPARDWTPRELVGIALDQPRFTDGGWHYANTNYILLGLIAEKATGRSFTAELNRRIIGPLRLTHTALPAGTSFTAPYVHGYYGDYGDVSTLVSPSSGWTSGGMISTAGDVARFHRALFGGRLLPAAEQRALTATIPVVDEGRAEDYGLGVYRVRLSCGYAWGHDGGWPGYRTWTYTRPGRQAVITYNSNAADAVPAFQKDLAATADAAVCG</sequence>
<dbReference type="PANTHER" id="PTHR46825">
    <property type="entry name" value="D-ALANYL-D-ALANINE-CARBOXYPEPTIDASE/ENDOPEPTIDASE AMPH"/>
    <property type="match status" value="1"/>
</dbReference>
<dbReference type="Proteomes" id="UP000774570">
    <property type="component" value="Unassembled WGS sequence"/>
</dbReference>
<feature type="chain" id="PRO_5045444500" evidence="1">
    <location>
        <begin position="26"/>
        <end position="354"/>
    </location>
</feature>
<comment type="caution">
    <text evidence="3">The sequence shown here is derived from an EMBL/GenBank/DDBJ whole genome shotgun (WGS) entry which is preliminary data.</text>
</comment>
<accession>A0ABS7FNH6</accession>
<dbReference type="RefSeq" id="WP_220163959.1">
    <property type="nucleotide sequence ID" value="NZ_JAIBOA010000003.1"/>
</dbReference>
<proteinExistence type="predicted"/>
<dbReference type="InterPro" id="IPR012338">
    <property type="entry name" value="Beta-lactam/transpept-like"/>
</dbReference>
<evidence type="ECO:0000259" key="2">
    <source>
        <dbReference type="Pfam" id="PF00144"/>
    </source>
</evidence>
<evidence type="ECO:0000256" key="1">
    <source>
        <dbReference type="SAM" id="SignalP"/>
    </source>
</evidence>